<keyword evidence="3" id="KW-1185">Reference proteome</keyword>
<name>A0A3M7PS74_BRAPC</name>
<dbReference type="EMBL" id="REGN01009151">
    <property type="protein sequence ID" value="RNA01834.1"/>
    <property type="molecule type" value="Genomic_DNA"/>
</dbReference>
<proteinExistence type="predicted"/>
<sequence length="249" mass="29034">MNNEDQEIEIEIERENEDAPPFPPVVTPMTVTNPDQEKPLQASENKNVERWKSLVQASKVFFGIDTKTEPESNSPIYTNKTLVNWNERTLKVLKKKRIFGGKIKESALKQFIENIDENLLEEGDSYRYFKVTNRVLPKRRQENLTSFIGNKLGNVFQKPKSLNQNIKGERFVPVDEDIPDFRQDEQREAEDNVDGPWDAFTSACANRRIPGMGFFGRLFDYTLDPNKDSDLYTQLINTTINHRAYFTYW</sequence>
<gene>
    <name evidence="2" type="ORF">BpHYR1_051326</name>
</gene>
<protein>
    <submittedName>
        <fullName evidence="2">Uncharacterized protein</fullName>
    </submittedName>
</protein>
<evidence type="ECO:0000256" key="1">
    <source>
        <dbReference type="SAM" id="MobiDB-lite"/>
    </source>
</evidence>
<comment type="caution">
    <text evidence="2">The sequence shown here is derived from an EMBL/GenBank/DDBJ whole genome shotgun (WGS) entry which is preliminary data.</text>
</comment>
<accession>A0A3M7PS74</accession>
<feature type="region of interest" description="Disordered" evidence="1">
    <location>
        <begin position="1"/>
        <end position="45"/>
    </location>
</feature>
<feature type="compositionally biased region" description="Acidic residues" evidence="1">
    <location>
        <begin position="1"/>
        <end position="18"/>
    </location>
</feature>
<reference evidence="2 3" key="1">
    <citation type="journal article" date="2018" name="Sci. Rep.">
        <title>Genomic signatures of local adaptation to the degree of environmental predictability in rotifers.</title>
        <authorList>
            <person name="Franch-Gras L."/>
            <person name="Hahn C."/>
            <person name="Garcia-Roger E.M."/>
            <person name="Carmona M.J."/>
            <person name="Serra M."/>
            <person name="Gomez A."/>
        </authorList>
    </citation>
    <scope>NUCLEOTIDE SEQUENCE [LARGE SCALE GENOMIC DNA]</scope>
    <source>
        <strain evidence="2">HYR1</strain>
    </source>
</reference>
<evidence type="ECO:0000313" key="2">
    <source>
        <dbReference type="EMBL" id="RNA01834.1"/>
    </source>
</evidence>
<organism evidence="2 3">
    <name type="scientific">Brachionus plicatilis</name>
    <name type="common">Marine rotifer</name>
    <name type="synonym">Brachionus muelleri</name>
    <dbReference type="NCBI Taxonomy" id="10195"/>
    <lineage>
        <taxon>Eukaryota</taxon>
        <taxon>Metazoa</taxon>
        <taxon>Spiralia</taxon>
        <taxon>Gnathifera</taxon>
        <taxon>Rotifera</taxon>
        <taxon>Eurotatoria</taxon>
        <taxon>Monogononta</taxon>
        <taxon>Pseudotrocha</taxon>
        <taxon>Ploima</taxon>
        <taxon>Brachionidae</taxon>
        <taxon>Brachionus</taxon>
    </lineage>
</organism>
<dbReference type="AlphaFoldDB" id="A0A3M7PS74"/>
<evidence type="ECO:0000313" key="3">
    <source>
        <dbReference type="Proteomes" id="UP000276133"/>
    </source>
</evidence>
<dbReference type="Proteomes" id="UP000276133">
    <property type="component" value="Unassembled WGS sequence"/>
</dbReference>